<name>A0A0P0Y7Q7_ORYSJ</name>
<dbReference type="PaxDb" id="39947-A0A0P0Y7Q7"/>
<reference evidence="2" key="1">
    <citation type="journal article" date="2005" name="Nature">
        <title>The map-based sequence of the rice genome.</title>
        <authorList>
            <consortium name="International rice genome sequencing project (IRGSP)"/>
            <person name="Matsumoto T."/>
            <person name="Wu J."/>
            <person name="Kanamori H."/>
            <person name="Katayose Y."/>
            <person name="Fujisawa M."/>
            <person name="Namiki N."/>
            <person name="Mizuno H."/>
            <person name="Yamamoto K."/>
            <person name="Antonio B.A."/>
            <person name="Baba T."/>
            <person name="Sakata K."/>
            <person name="Nagamura Y."/>
            <person name="Aoki H."/>
            <person name="Arikawa K."/>
            <person name="Arita K."/>
            <person name="Bito T."/>
            <person name="Chiden Y."/>
            <person name="Fujitsuka N."/>
            <person name="Fukunaka R."/>
            <person name="Hamada M."/>
            <person name="Harada C."/>
            <person name="Hayashi A."/>
            <person name="Hijishita S."/>
            <person name="Honda M."/>
            <person name="Hosokawa S."/>
            <person name="Ichikawa Y."/>
            <person name="Idonuma A."/>
            <person name="Iijima M."/>
            <person name="Ikeda M."/>
            <person name="Ikeno M."/>
            <person name="Ito K."/>
            <person name="Ito S."/>
            <person name="Ito T."/>
            <person name="Ito Y."/>
            <person name="Ito Y."/>
            <person name="Iwabuchi A."/>
            <person name="Kamiya K."/>
            <person name="Karasawa W."/>
            <person name="Kurita K."/>
            <person name="Katagiri S."/>
            <person name="Kikuta A."/>
            <person name="Kobayashi H."/>
            <person name="Kobayashi N."/>
            <person name="Machita K."/>
            <person name="Maehara T."/>
            <person name="Masukawa M."/>
            <person name="Mizubayashi T."/>
            <person name="Mukai Y."/>
            <person name="Nagasaki H."/>
            <person name="Nagata Y."/>
            <person name="Naito S."/>
            <person name="Nakashima M."/>
            <person name="Nakama Y."/>
            <person name="Nakamichi Y."/>
            <person name="Nakamura M."/>
            <person name="Meguro A."/>
            <person name="Negishi M."/>
            <person name="Ohta I."/>
            <person name="Ohta T."/>
            <person name="Okamoto M."/>
            <person name="Ono N."/>
            <person name="Saji S."/>
            <person name="Sakaguchi M."/>
            <person name="Sakai K."/>
            <person name="Shibata M."/>
            <person name="Shimokawa T."/>
            <person name="Song J."/>
            <person name="Takazaki Y."/>
            <person name="Terasawa K."/>
            <person name="Tsugane M."/>
            <person name="Tsuji K."/>
            <person name="Ueda S."/>
            <person name="Waki K."/>
            <person name="Yamagata H."/>
            <person name="Yamamoto M."/>
            <person name="Yamamoto S."/>
            <person name="Yamane H."/>
            <person name="Yoshiki S."/>
            <person name="Yoshihara R."/>
            <person name="Yukawa K."/>
            <person name="Zhong H."/>
            <person name="Yano M."/>
            <person name="Yuan Q."/>
            <person name="Ouyang S."/>
            <person name="Liu J."/>
            <person name="Jones K.M."/>
            <person name="Gansberger K."/>
            <person name="Moffat K."/>
            <person name="Hill J."/>
            <person name="Bera J."/>
            <person name="Fadrosh D."/>
            <person name="Jin S."/>
            <person name="Johri S."/>
            <person name="Kim M."/>
            <person name="Overton L."/>
            <person name="Reardon M."/>
            <person name="Tsitrin T."/>
            <person name="Vuong H."/>
            <person name="Weaver B."/>
            <person name="Ciecko A."/>
            <person name="Tallon L."/>
            <person name="Jackson J."/>
            <person name="Pai G."/>
            <person name="Aken S.V."/>
            <person name="Utterback T."/>
            <person name="Reidmuller S."/>
            <person name="Feldblyum T."/>
            <person name="Hsiao J."/>
            <person name="Zismann V."/>
            <person name="Iobst S."/>
            <person name="de Vazeille A.R."/>
            <person name="Buell C.R."/>
            <person name="Ying K."/>
            <person name="Li Y."/>
            <person name="Lu T."/>
            <person name="Huang Y."/>
            <person name="Zhao Q."/>
            <person name="Feng Q."/>
            <person name="Zhang L."/>
            <person name="Zhu J."/>
            <person name="Weng Q."/>
            <person name="Mu J."/>
            <person name="Lu Y."/>
            <person name="Fan D."/>
            <person name="Liu Y."/>
            <person name="Guan J."/>
            <person name="Zhang Y."/>
            <person name="Yu S."/>
            <person name="Liu X."/>
            <person name="Zhang Y."/>
            <person name="Hong G."/>
            <person name="Han B."/>
            <person name="Choisne N."/>
            <person name="Demange N."/>
            <person name="Orjeda G."/>
            <person name="Samain S."/>
            <person name="Cattolico L."/>
            <person name="Pelletier E."/>
            <person name="Couloux A."/>
            <person name="Segurens B."/>
            <person name="Wincker P."/>
            <person name="D'Hont A."/>
            <person name="Scarpelli C."/>
            <person name="Weissenbach J."/>
            <person name="Salanoubat M."/>
            <person name="Quetier F."/>
            <person name="Yu Y."/>
            <person name="Kim H.R."/>
            <person name="Rambo T."/>
            <person name="Currie J."/>
            <person name="Collura K."/>
            <person name="Luo M."/>
            <person name="Yang T."/>
            <person name="Ammiraju J.S.S."/>
            <person name="Engler F."/>
            <person name="Soderlund C."/>
            <person name="Wing R.A."/>
            <person name="Palmer L.E."/>
            <person name="de la Bastide M."/>
            <person name="Spiegel L."/>
            <person name="Nascimento L."/>
            <person name="Zutavern T."/>
            <person name="O'Shaughnessy A."/>
            <person name="Dike S."/>
            <person name="Dedhia N."/>
            <person name="Preston R."/>
            <person name="Balija V."/>
            <person name="McCombie W.R."/>
            <person name="Chow T."/>
            <person name="Chen H."/>
            <person name="Chung M."/>
            <person name="Chen C."/>
            <person name="Shaw J."/>
            <person name="Wu H."/>
            <person name="Hsiao K."/>
            <person name="Chao Y."/>
            <person name="Chu M."/>
            <person name="Cheng C."/>
            <person name="Hour A."/>
            <person name="Lee P."/>
            <person name="Lin S."/>
            <person name="Lin Y."/>
            <person name="Liou J."/>
            <person name="Liu S."/>
            <person name="Hsing Y."/>
            <person name="Raghuvanshi S."/>
            <person name="Mohanty A."/>
            <person name="Bharti A.K."/>
            <person name="Gaur A."/>
            <person name="Gupta V."/>
            <person name="Kumar D."/>
            <person name="Ravi V."/>
            <person name="Vij S."/>
            <person name="Kapur A."/>
            <person name="Khurana P."/>
            <person name="Khurana P."/>
            <person name="Khurana J.P."/>
            <person name="Tyagi A.K."/>
            <person name="Gaikwad K."/>
            <person name="Singh A."/>
            <person name="Dalal V."/>
            <person name="Srivastava S."/>
            <person name="Dixit A."/>
            <person name="Pal A.K."/>
            <person name="Ghazi I.A."/>
            <person name="Yadav M."/>
            <person name="Pandit A."/>
            <person name="Bhargava A."/>
            <person name="Sureshbabu K."/>
            <person name="Batra K."/>
            <person name="Sharma T.R."/>
            <person name="Mohapatra T."/>
            <person name="Singh N.K."/>
            <person name="Messing J."/>
            <person name="Nelson A.B."/>
            <person name="Fuks G."/>
            <person name="Kavchok S."/>
            <person name="Keizer G."/>
            <person name="Linton E."/>
            <person name="Llaca V."/>
            <person name="Song R."/>
            <person name="Tanyolac B."/>
            <person name="Young S."/>
            <person name="Ho-Il K."/>
            <person name="Hahn J.H."/>
            <person name="Sangsakoo G."/>
            <person name="Vanavichit A."/>
            <person name="de Mattos Luiz.A.T."/>
            <person name="Zimmer P.D."/>
            <person name="Malone G."/>
            <person name="Dellagostin O."/>
            <person name="de Oliveira A.C."/>
            <person name="Bevan M."/>
            <person name="Bancroft I."/>
            <person name="Minx P."/>
            <person name="Cordum H."/>
            <person name="Wilson R."/>
            <person name="Cheng Z."/>
            <person name="Jin W."/>
            <person name="Jiang J."/>
            <person name="Leong S.A."/>
            <person name="Iwama H."/>
            <person name="Gojobori T."/>
            <person name="Itoh T."/>
            <person name="Niimura Y."/>
            <person name="Fujii Y."/>
            <person name="Habara T."/>
            <person name="Sakai H."/>
            <person name="Sato Y."/>
            <person name="Wilson G."/>
            <person name="Kumar K."/>
            <person name="McCouch S."/>
            <person name="Juretic N."/>
            <person name="Hoen D."/>
            <person name="Wright S."/>
            <person name="Bruskiewich R."/>
            <person name="Bureau T."/>
            <person name="Miyao A."/>
            <person name="Hirochika H."/>
            <person name="Nishikawa T."/>
            <person name="Kadowaki K."/>
            <person name="Sugiura M."/>
            <person name="Burr B."/>
            <person name="Sasaki T."/>
        </authorList>
    </citation>
    <scope>NUCLEOTIDE SEQUENCE [LARGE SCALE GENOMIC DNA]</scope>
    <source>
        <strain evidence="2">cv. Nipponbare</strain>
    </source>
</reference>
<dbReference type="EMBL" id="AP014968">
    <property type="protein sequence ID" value="BAT16133.1"/>
    <property type="molecule type" value="Genomic_DNA"/>
</dbReference>
<reference evidence="1 2" key="3">
    <citation type="journal article" date="2013" name="Rice">
        <title>Improvement of the Oryza sativa Nipponbare reference genome using next generation sequence and optical map data.</title>
        <authorList>
            <person name="Kawahara Y."/>
            <person name="de la Bastide M."/>
            <person name="Hamilton J.P."/>
            <person name="Kanamori H."/>
            <person name="McCombie W.R."/>
            <person name="Ouyang S."/>
            <person name="Schwartz D.C."/>
            <person name="Tanaka T."/>
            <person name="Wu J."/>
            <person name="Zhou S."/>
            <person name="Childs K.L."/>
            <person name="Davidson R.M."/>
            <person name="Lin H."/>
            <person name="Quesada-Ocampo L."/>
            <person name="Vaillancourt B."/>
            <person name="Sakai H."/>
            <person name="Lee S.S."/>
            <person name="Kim J."/>
            <person name="Numa H."/>
            <person name="Itoh T."/>
            <person name="Buell C.R."/>
            <person name="Matsumoto T."/>
        </authorList>
    </citation>
    <scope>NUCLEOTIDE SEQUENCE [LARGE SCALE GENOMIC DNA]</scope>
    <source>
        <strain evidence="2">cv. Nipponbare</strain>
    </source>
</reference>
<sequence>MPPVPVEHEVGARVECPDPDSKYGVNMVRDRLKDRTDILFKIKTLEMMYCLRMIANKFHIGVYVTNHEEMGLTDAKIKRSLKQGLYFKEVKDLRKLNNAVQVTTGNSSLGDMHQGGDMHEERYNGCTKTVCGRKHETVCANSQRLLVCS</sequence>
<dbReference type="InParanoid" id="A0A0P0Y7Q7"/>
<evidence type="ECO:0000313" key="2">
    <source>
        <dbReference type="Proteomes" id="UP000059680"/>
    </source>
</evidence>
<proteinExistence type="predicted"/>
<accession>A0A0P0Y7Q7</accession>
<protein>
    <submittedName>
        <fullName evidence="1">Os12g0179000 protein</fullName>
    </submittedName>
</protein>
<keyword evidence="2" id="KW-1185">Reference proteome</keyword>
<reference evidence="1 2" key="2">
    <citation type="journal article" date="2013" name="Plant Cell Physiol.">
        <title>Rice Annotation Project Database (RAP-DB): an integrative and interactive database for rice genomics.</title>
        <authorList>
            <person name="Sakai H."/>
            <person name="Lee S.S."/>
            <person name="Tanaka T."/>
            <person name="Numa H."/>
            <person name="Kim J."/>
            <person name="Kawahara Y."/>
            <person name="Wakimoto H."/>
            <person name="Yang C.C."/>
            <person name="Iwamoto M."/>
            <person name="Abe T."/>
            <person name="Yamada Y."/>
            <person name="Muto A."/>
            <person name="Inokuchi H."/>
            <person name="Ikemura T."/>
            <person name="Matsumoto T."/>
            <person name="Sasaki T."/>
            <person name="Itoh T."/>
        </authorList>
    </citation>
    <scope>NUCLEOTIDE SEQUENCE [LARGE SCALE GENOMIC DNA]</scope>
    <source>
        <strain evidence="2">cv. Nipponbare</strain>
    </source>
</reference>
<evidence type="ECO:0000313" key="1">
    <source>
        <dbReference type="EMBL" id="BAT16133.1"/>
    </source>
</evidence>
<gene>
    <name evidence="1" type="ordered locus">Os12g0179000</name>
    <name evidence="1" type="ORF">OSNPB_120179000</name>
</gene>
<dbReference type="Proteomes" id="UP000059680">
    <property type="component" value="Chromosome 12"/>
</dbReference>
<dbReference type="AlphaFoldDB" id="A0A0P0Y7Q7"/>
<organism evidence="1 2">
    <name type="scientific">Oryza sativa subsp. japonica</name>
    <name type="common">Rice</name>
    <dbReference type="NCBI Taxonomy" id="39947"/>
    <lineage>
        <taxon>Eukaryota</taxon>
        <taxon>Viridiplantae</taxon>
        <taxon>Streptophyta</taxon>
        <taxon>Embryophyta</taxon>
        <taxon>Tracheophyta</taxon>
        <taxon>Spermatophyta</taxon>
        <taxon>Magnoliopsida</taxon>
        <taxon>Liliopsida</taxon>
        <taxon>Poales</taxon>
        <taxon>Poaceae</taxon>
        <taxon>BOP clade</taxon>
        <taxon>Oryzoideae</taxon>
        <taxon>Oryzeae</taxon>
        <taxon>Oryzinae</taxon>
        <taxon>Oryza</taxon>
        <taxon>Oryza sativa</taxon>
    </lineage>
</organism>